<sequence>MIFEVITEILLLYNTPELYLEMNKINICDEKSVMKFIKNYGIPFNLSIQENDEHFNSNLSFINDVETVSVEMNALLFFQELVKFQQILRMWNDIVEENAEIMTKIKHEFENQATFNQRHQALFREALSSEEYANYIFNDSKLFLRGGELKKVYEAFKGNPDKLLELNKVGDELNNTWERVKDETDIKTIAFTYLNLKLKDLEAGETATRVIDGNIVPAMKFNNLTEVASFQLKQAIFKDLKLEECINCGALFEPIHGSQKFCSPLPGRKRSTCENTFNQRKKRERKNMKESRKK</sequence>
<dbReference type="Proteomes" id="UP001597301">
    <property type="component" value="Unassembled WGS sequence"/>
</dbReference>
<evidence type="ECO:0000313" key="3">
    <source>
        <dbReference type="Proteomes" id="UP001597301"/>
    </source>
</evidence>
<proteinExistence type="predicted"/>
<dbReference type="RefSeq" id="WP_380772799.1">
    <property type="nucleotide sequence ID" value="NZ_JBHUEO010000010.1"/>
</dbReference>
<accession>A0ABW4KFH4</accession>
<protein>
    <submittedName>
        <fullName evidence="2">Uncharacterized protein</fullName>
    </submittedName>
</protein>
<keyword evidence="3" id="KW-1185">Reference proteome</keyword>
<feature type="region of interest" description="Disordered" evidence="1">
    <location>
        <begin position="272"/>
        <end position="294"/>
    </location>
</feature>
<name>A0ABW4KFH4_9BACI</name>
<gene>
    <name evidence="2" type="ORF">ACFSCZ_05530</name>
</gene>
<organism evidence="2 3">
    <name type="scientific">Siminovitchia sediminis</name>
    <dbReference type="NCBI Taxonomy" id="1274353"/>
    <lineage>
        <taxon>Bacteria</taxon>
        <taxon>Bacillati</taxon>
        <taxon>Bacillota</taxon>
        <taxon>Bacilli</taxon>
        <taxon>Bacillales</taxon>
        <taxon>Bacillaceae</taxon>
        <taxon>Siminovitchia</taxon>
    </lineage>
</organism>
<reference evidence="3" key="1">
    <citation type="journal article" date="2019" name="Int. J. Syst. Evol. Microbiol.">
        <title>The Global Catalogue of Microorganisms (GCM) 10K type strain sequencing project: providing services to taxonomists for standard genome sequencing and annotation.</title>
        <authorList>
            <consortium name="The Broad Institute Genomics Platform"/>
            <consortium name="The Broad Institute Genome Sequencing Center for Infectious Disease"/>
            <person name="Wu L."/>
            <person name="Ma J."/>
        </authorList>
    </citation>
    <scope>NUCLEOTIDE SEQUENCE [LARGE SCALE GENOMIC DNA]</scope>
    <source>
        <strain evidence="3">CGMCC 1.12295</strain>
    </source>
</reference>
<dbReference type="EMBL" id="JBHUEO010000010">
    <property type="protein sequence ID" value="MFD1706218.1"/>
    <property type="molecule type" value="Genomic_DNA"/>
</dbReference>
<comment type="caution">
    <text evidence="2">The sequence shown here is derived from an EMBL/GenBank/DDBJ whole genome shotgun (WGS) entry which is preliminary data.</text>
</comment>
<evidence type="ECO:0000256" key="1">
    <source>
        <dbReference type="SAM" id="MobiDB-lite"/>
    </source>
</evidence>
<evidence type="ECO:0000313" key="2">
    <source>
        <dbReference type="EMBL" id="MFD1706218.1"/>
    </source>
</evidence>